<dbReference type="GO" id="GO:0005737">
    <property type="term" value="C:cytoplasm"/>
    <property type="evidence" value="ECO:0007669"/>
    <property type="project" value="UniProtKB-SubCell"/>
</dbReference>
<comment type="caution">
    <text evidence="7">The sequence shown here is derived from an EMBL/GenBank/DDBJ whole genome shotgun (WGS) entry which is preliminary data.</text>
</comment>
<evidence type="ECO:0000313" key="7">
    <source>
        <dbReference type="EMBL" id="MBO8472940.1"/>
    </source>
</evidence>
<protein>
    <submittedName>
        <fullName evidence="7">Tetratricopeptide repeat protein</fullName>
    </submittedName>
</protein>
<comment type="subcellular location">
    <subcellularLocation>
        <location evidence="1">Cytoplasm</location>
    </subcellularLocation>
</comment>
<reference evidence="7" key="2">
    <citation type="journal article" date="2021" name="PeerJ">
        <title>Extensive microbial diversity within the chicken gut microbiome revealed by metagenomics and culture.</title>
        <authorList>
            <person name="Gilroy R."/>
            <person name="Ravi A."/>
            <person name="Getino M."/>
            <person name="Pursley I."/>
            <person name="Horton D.L."/>
            <person name="Alikhan N.F."/>
            <person name="Baker D."/>
            <person name="Gharbi K."/>
            <person name="Hall N."/>
            <person name="Watson M."/>
            <person name="Adriaenssens E.M."/>
            <person name="Foster-Nyarko E."/>
            <person name="Jarju S."/>
            <person name="Secka A."/>
            <person name="Antonio M."/>
            <person name="Oren A."/>
            <person name="Chaudhuri R.R."/>
            <person name="La Ragione R."/>
            <person name="Hildebrand F."/>
            <person name="Pallen M.J."/>
        </authorList>
    </citation>
    <scope>NUCLEOTIDE SEQUENCE</scope>
    <source>
        <strain evidence="7">B1-8020</strain>
    </source>
</reference>
<evidence type="ECO:0000313" key="8">
    <source>
        <dbReference type="Proteomes" id="UP000823604"/>
    </source>
</evidence>
<keyword evidence="6" id="KW-0472">Membrane</keyword>
<evidence type="ECO:0000256" key="2">
    <source>
        <dbReference type="ARBA" id="ARBA00022490"/>
    </source>
</evidence>
<dbReference type="EMBL" id="JADIMA010000043">
    <property type="protein sequence ID" value="MBO8472940.1"/>
    <property type="molecule type" value="Genomic_DNA"/>
</dbReference>
<feature type="transmembrane region" description="Helical" evidence="6">
    <location>
        <begin position="366"/>
        <end position="387"/>
    </location>
</feature>
<dbReference type="InterPro" id="IPR051476">
    <property type="entry name" value="Bac_ResReg_Asp_Phosphatase"/>
</dbReference>
<evidence type="ECO:0000256" key="4">
    <source>
        <dbReference type="ARBA" id="ARBA00022803"/>
    </source>
</evidence>
<name>A0A9D9NGX9_9BACT</name>
<dbReference type="GO" id="GO:0006355">
    <property type="term" value="P:regulation of DNA-templated transcription"/>
    <property type="evidence" value="ECO:0007669"/>
    <property type="project" value="InterPro"/>
</dbReference>
<keyword evidence="6" id="KW-1133">Transmembrane helix</keyword>
<organism evidence="7 8">
    <name type="scientific">Candidatus Merdivivens pullicola</name>
    <dbReference type="NCBI Taxonomy" id="2840872"/>
    <lineage>
        <taxon>Bacteria</taxon>
        <taxon>Pseudomonadati</taxon>
        <taxon>Bacteroidota</taxon>
        <taxon>Bacteroidia</taxon>
        <taxon>Bacteroidales</taxon>
        <taxon>Muribaculaceae</taxon>
        <taxon>Muribaculaceae incertae sedis</taxon>
        <taxon>Candidatus Merdivivens</taxon>
    </lineage>
</organism>
<gene>
    <name evidence="7" type="ORF">IAB81_04860</name>
</gene>
<dbReference type="InterPro" id="IPR016032">
    <property type="entry name" value="Sig_transdc_resp-reg_C-effctor"/>
</dbReference>
<dbReference type="PANTHER" id="PTHR46630">
    <property type="entry name" value="TETRATRICOPEPTIDE REPEAT PROTEIN 29"/>
    <property type="match status" value="1"/>
</dbReference>
<dbReference type="GO" id="GO:0003677">
    <property type="term" value="F:DNA binding"/>
    <property type="evidence" value="ECO:0007669"/>
    <property type="project" value="InterPro"/>
</dbReference>
<dbReference type="SUPFAM" id="SSF48452">
    <property type="entry name" value="TPR-like"/>
    <property type="match status" value="1"/>
</dbReference>
<dbReference type="Proteomes" id="UP000823604">
    <property type="component" value="Unassembled WGS sequence"/>
</dbReference>
<keyword evidence="4" id="KW-0802">TPR repeat</keyword>
<reference evidence="7" key="1">
    <citation type="submission" date="2020-10" db="EMBL/GenBank/DDBJ databases">
        <authorList>
            <person name="Gilroy R."/>
        </authorList>
    </citation>
    <scope>NUCLEOTIDE SEQUENCE</scope>
    <source>
        <strain evidence="7">B1-8020</strain>
    </source>
</reference>
<keyword evidence="3" id="KW-0677">Repeat</keyword>
<keyword evidence="2" id="KW-0963">Cytoplasm</keyword>
<evidence type="ECO:0000256" key="3">
    <source>
        <dbReference type="ARBA" id="ARBA00022737"/>
    </source>
</evidence>
<keyword evidence="6" id="KW-0812">Transmembrane</keyword>
<dbReference type="AlphaFoldDB" id="A0A9D9NGX9"/>
<dbReference type="InterPro" id="IPR011990">
    <property type="entry name" value="TPR-like_helical_dom_sf"/>
</dbReference>
<evidence type="ECO:0000256" key="1">
    <source>
        <dbReference type="ARBA" id="ARBA00004496"/>
    </source>
</evidence>
<comment type="similarity">
    <text evidence="5">Belongs to the Rap family.</text>
</comment>
<evidence type="ECO:0000256" key="6">
    <source>
        <dbReference type="SAM" id="Phobius"/>
    </source>
</evidence>
<dbReference type="SUPFAM" id="SSF46894">
    <property type="entry name" value="C-terminal effector domain of the bipartite response regulators"/>
    <property type="match status" value="1"/>
</dbReference>
<accession>A0A9D9NGX9</accession>
<evidence type="ECO:0000256" key="5">
    <source>
        <dbReference type="ARBA" id="ARBA00038253"/>
    </source>
</evidence>
<proteinExistence type="inferred from homology"/>
<dbReference type="PANTHER" id="PTHR46630:SF1">
    <property type="entry name" value="TETRATRICOPEPTIDE REPEAT PROTEIN 29"/>
    <property type="match status" value="1"/>
</dbReference>
<sequence length="545" mass="62408">MCAAVLLLCGPASLPADVRKAEGDSVFYRMYLSAKEKGNMEEAMKSASIFLESMDTSFVSQDASSLAVELSEYFEDCFKFSKALQWRLFARKYQQDSDVRVRAENEYRLAKLYYRTGQYDKAFEYGTSAQELFSETGDRASLLRCVNLLGAVYYVCKDFDNSNRCFRRFAQGAEEINDSSLLIIALNNIAVYTNTVSDSAKTRSLISRCIDLCKGMNDTTWLCKMYINISASYVNGGNFSKAKESLSMAAPFLSDIEEFGQYYHYLGVIDYLEENKSSAIDNLIAAVSYYEQGEFPERQQSCLELLQELYASEGDFKDAYDALHRYYEISRDDRRGDAVIDLFRARGELMEQSRREEQMAREKDRAVSLAVGISLVVLIGAVGFIVFKRREYDISRREQELASRNEIAEFKRMSQFKQDMLVEETIGNLSKLGTETEDGGMKAELARICNVLRETKDRDEWKEMKAFVPKFNSDFYKNLIQEFPSLTINERRLCVFLNMNLTTKEISDITRQSVQSINTARGRLRKKLGITGDTVSIQEFLSKFN</sequence>
<dbReference type="Gene3D" id="1.25.40.10">
    <property type="entry name" value="Tetratricopeptide repeat domain"/>
    <property type="match status" value="1"/>
</dbReference>